<dbReference type="EMBL" id="LAZR01042931">
    <property type="protein sequence ID" value="KKL08304.1"/>
    <property type="molecule type" value="Genomic_DNA"/>
</dbReference>
<reference evidence="1" key="1">
    <citation type="journal article" date="2015" name="Nature">
        <title>Complex archaea that bridge the gap between prokaryotes and eukaryotes.</title>
        <authorList>
            <person name="Spang A."/>
            <person name="Saw J.H."/>
            <person name="Jorgensen S.L."/>
            <person name="Zaremba-Niedzwiedzka K."/>
            <person name="Martijn J."/>
            <person name="Lind A.E."/>
            <person name="van Eijk R."/>
            <person name="Schleper C."/>
            <person name="Guy L."/>
            <person name="Ettema T.J."/>
        </authorList>
    </citation>
    <scope>NUCLEOTIDE SEQUENCE</scope>
</reference>
<gene>
    <name evidence="1" type="ORF">LCGC14_2577190</name>
</gene>
<protein>
    <submittedName>
        <fullName evidence="1">Uncharacterized protein</fullName>
    </submittedName>
</protein>
<feature type="non-terminal residue" evidence="1">
    <location>
        <position position="1"/>
    </location>
</feature>
<comment type="caution">
    <text evidence="1">The sequence shown here is derived from an EMBL/GenBank/DDBJ whole genome shotgun (WGS) entry which is preliminary data.</text>
</comment>
<sequence length="387" mass="42738">TPTNIVKYAGERTPFSLFSPKVRAELIGRNGFYNSQRQQGKLIFGSSLMTAMGYLAAQGLLTGSGPGDPEEKASWYNTGEWQPNSLRLCKDCPWVSYSRIEPLGIILGIAANFQQIASKLPETTADELAVAISIAITDNLVSKTWLTGPAELALAVTDPERFGKAFMQRFIGSLVVPTGLAQITRVQDPVLREVDTIMDAIRRRLPWSAANLEPNYRWDGEIISFQGSVGPDLISPLYKTERPEQPDIVNRELVSLGIGIKKPKPEIEGVDLLELPGGAKLYSQYIVMSGKPAKKTLEALITIMRNGPSGNIWDIQTNEEKEKRIRKVVTKFRDAAKTVIMFSNQELFSAITKKKIDRATAIRAGKQLWPDETTKAIFGSSPARGEQ</sequence>
<accession>A0A0F9AFK0</accession>
<dbReference type="AlphaFoldDB" id="A0A0F9AFK0"/>
<organism evidence="1">
    <name type="scientific">marine sediment metagenome</name>
    <dbReference type="NCBI Taxonomy" id="412755"/>
    <lineage>
        <taxon>unclassified sequences</taxon>
        <taxon>metagenomes</taxon>
        <taxon>ecological metagenomes</taxon>
    </lineage>
</organism>
<evidence type="ECO:0000313" key="1">
    <source>
        <dbReference type="EMBL" id="KKL08304.1"/>
    </source>
</evidence>
<name>A0A0F9AFK0_9ZZZZ</name>
<proteinExistence type="predicted"/>